<dbReference type="PROSITE" id="PS00247">
    <property type="entry name" value="HBGF_FGF"/>
    <property type="match status" value="1"/>
</dbReference>
<dbReference type="Pfam" id="PF00167">
    <property type="entry name" value="FGF"/>
    <property type="match status" value="1"/>
</dbReference>
<dbReference type="OrthoDB" id="9947297at2759"/>
<dbReference type="CTD" id="2250"/>
<evidence type="ECO:0000313" key="5">
    <source>
        <dbReference type="RefSeq" id="XP_012690569.2"/>
    </source>
</evidence>
<dbReference type="GO" id="GO:0061550">
    <property type="term" value="P:cranial ganglion development"/>
    <property type="evidence" value="ECO:0007669"/>
    <property type="project" value="Ensembl"/>
</dbReference>
<dbReference type="KEGG" id="char:105906880"/>
<feature type="compositionally biased region" description="Basic and acidic residues" evidence="3">
    <location>
        <begin position="220"/>
        <end position="233"/>
    </location>
</feature>
<dbReference type="SMART" id="SM00442">
    <property type="entry name" value="FGF"/>
    <property type="match status" value="1"/>
</dbReference>
<evidence type="ECO:0000256" key="2">
    <source>
        <dbReference type="RuleBase" id="RU049442"/>
    </source>
</evidence>
<evidence type="ECO:0000313" key="4">
    <source>
        <dbReference type="Proteomes" id="UP000515152"/>
    </source>
</evidence>
<dbReference type="PANTHER" id="PTHR11486">
    <property type="entry name" value="FIBROBLAST GROWTH FACTOR"/>
    <property type="match status" value="1"/>
</dbReference>
<dbReference type="InterPro" id="IPR002209">
    <property type="entry name" value="Fibroblast_GF_fam"/>
</dbReference>
<dbReference type="SUPFAM" id="SSF50353">
    <property type="entry name" value="Cytokine"/>
    <property type="match status" value="1"/>
</dbReference>
<feature type="region of interest" description="Disordered" evidence="3">
    <location>
        <begin position="216"/>
        <end position="261"/>
    </location>
</feature>
<dbReference type="PRINTS" id="PR00263">
    <property type="entry name" value="HBGFFGF"/>
</dbReference>
<dbReference type="Proteomes" id="UP000515152">
    <property type="component" value="Chromosome 7"/>
</dbReference>
<sequence>MRARTVPRADDPRPTQKCWKWTPSAQKVFRRGRMNVPLYVVLFAQLIRAAAVTGSIRVSPEQQLLEASISGRRTGRLYCRVGIGFHLQIHPDGRVNGSHEPNQLSVLEIFAISQGVVGIRGVYSNRFLAMNKRGRLLATETFTEDCKFRERFQENSYNTYASVAHGGRRSGRQWYVALNKRGKAKMGSSPRVKAQHVSTHFLPRFSLHERIQHGFTITERGQETKTPPHRDSPKAPAPKTSIGTGQRQTQPVKYWPKYRFG</sequence>
<accession>A0A6P3W7I5</accession>
<evidence type="ECO:0000256" key="3">
    <source>
        <dbReference type="SAM" id="MobiDB-lite"/>
    </source>
</evidence>
<gene>
    <name evidence="5" type="primary">fgf5</name>
</gene>
<name>A0A6P3W7I5_CLUHA</name>
<dbReference type="PRINTS" id="PR00262">
    <property type="entry name" value="IL1HBGF"/>
</dbReference>
<keyword evidence="4" id="KW-1185">Reference proteome</keyword>
<feature type="compositionally biased region" description="Polar residues" evidence="3">
    <location>
        <begin position="241"/>
        <end position="251"/>
    </location>
</feature>
<dbReference type="InterPro" id="IPR008996">
    <property type="entry name" value="IL1/FGF"/>
</dbReference>
<evidence type="ECO:0000256" key="1">
    <source>
        <dbReference type="ARBA" id="ARBA00007936"/>
    </source>
</evidence>
<dbReference type="AlphaFoldDB" id="A0A6P3W7I5"/>
<organism evidence="4 5">
    <name type="scientific">Clupea harengus</name>
    <name type="common">Atlantic herring</name>
    <dbReference type="NCBI Taxonomy" id="7950"/>
    <lineage>
        <taxon>Eukaryota</taxon>
        <taxon>Metazoa</taxon>
        <taxon>Chordata</taxon>
        <taxon>Craniata</taxon>
        <taxon>Vertebrata</taxon>
        <taxon>Euteleostomi</taxon>
        <taxon>Actinopterygii</taxon>
        <taxon>Neopterygii</taxon>
        <taxon>Teleostei</taxon>
        <taxon>Clupei</taxon>
        <taxon>Clupeiformes</taxon>
        <taxon>Clupeoidei</taxon>
        <taxon>Clupeidae</taxon>
        <taxon>Clupea</taxon>
    </lineage>
</organism>
<comment type="similarity">
    <text evidence="1 2">Belongs to the heparin-binding growth factors family.</text>
</comment>
<proteinExistence type="inferred from homology"/>
<dbReference type="GO" id="GO:0008083">
    <property type="term" value="F:growth factor activity"/>
    <property type="evidence" value="ECO:0007669"/>
    <property type="project" value="InterPro"/>
</dbReference>
<dbReference type="Gene3D" id="2.80.10.50">
    <property type="match status" value="1"/>
</dbReference>
<dbReference type="RefSeq" id="XP_012690569.2">
    <property type="nucleotide sequence ID" value="XM_012835115.2"/>
</dbReference>
<reference evidence="5" key="1">
    <citation type="submission" date="2025-08" db="UniProtKB">
        <authorList>
            <consortium name="RefSeq"/>
        </authorList>
    </citation>
    <scope>IDENTIFICATION</scope>
</reference>
<dbReference type="GeneID" id="105906880"/>
<protein>
    <recommendedName>
        <fullName evidence="2">Fibroblast growth factor</fullName>
        <shortName evidence="2">FGF</shortName>
    </recommendedName>
</protein>